<evidence type="ECO:0000256" key="1">
    <source>
        <dbReference type="SAM" id="MobiDB-lite"/>
    </source>
</evidence>
<feature type="region of interest" description="Disordered" evidence="1">
    <location>
        <begin position="181"/>
        <end position="236"/>
    </location>
</feature>
<sequence>MPVRFAQTRKILGGLAAAIVAPRDRGSRQSVSTSLSLITEWPLPPSATLGSSVRTKGIEREIRARLPWAVRKYVKAETGRMTLRMREDDAEEFEAASNKIAKALETIAVLPVLPREAEDILAISSRERHKWLKNGRLQSIGTRTVKMRGRSKAVTFHVFDPKHIEDILDRDLPSLWREEDAQQVTENRRRGAGKAALTRAGKGSEKGRGAGNNPRDDAPRPKLKGWNAFDDEGLLR</sequence>
<proteinExistence type="predicted"/>
<evidence type="ECO:0000313" key="2">
    <source>
        <dbReference type="EMBL" id="UTU55013.1"/>
    </source>
</evidence>
<protein>
    <submittedName>
        <fullName evidence="2">Uncharacterized protein</fullName>
    </submittedName>
</protein>
<dbReference type="RefSeq" id="WP_024505780.1">
    <property type="nucleotide sequence ID" value="NZ_CP088148.1"/>
</dbReference>
<evidence type="ECO:0000313" key="3">
    <source>
        <dbReference type="Proteomes" id="UP001060070"/>
    </source>
</evidence>
<geneLocation type="plasmid" evidence="2 3">
    <name>unnamed</name>
</geneLocation>
<gene>
    <name evidence="2" type="ORF">LRP29_32240</name>
</gene>
<accession>A0AB38TJU2</accession>
<dbReference type="EMBL" id="CP088148">
    <property type="protein sequence ID" value="UTU55013.1"/>
    <property type="molecule type" value="Genomic_DNA"/>
</dbReference>
<dbReference type="GeneID" id="91564749"/>
<keyword evidence="2" id="KW-0614">Plasmid</keyword>
<reference evidence="2 3" key="1">
    <citation type="journal article" date="2022" name="Microbiol. Resour. Announc.">
        <title>Complete Genome Sequence of Mesorhizobium ciceri Strain R30, a Rhizobium Used as a Commercial Inoculant for Chickpea in Argentina.</title>
        <authorList>
            <person name="Foresto E."/>
            <person name="Revale S."/>
            <person name="Primo E."/>
            <person name="Nievas F."/>
            <person name="Carezzano E."/>
            <person name="Puente M."/>
            <person name="Alzari P."/>
            <person name="Mart M."/>
            <person name="Ben-Assaya M."/>
            <person name="Mornico D."/>
            <person name="Santoro M."/>
            <person name="Mart F."/>
            <person name="Giordano W."/>
            <person name="Bogino P."/>
        </authorList>
    </citation>
    <scope>NUCLEOTIDE SEQUENCE [LARGE SCALE GENOMIC DNA]</scope>
    <source>
        <strain evidence="2 3">R30</strain>
    </source>
</reference>
<dbReference type="AlphaFoldDB" id="A0AB38TJU2"/>
<organism evidence="2 3">
    <name type="scientific">Mesorhizobium ciceri</name>
    <dbReference type="NCBI Taxonomy" id="39645"/>
    <lineage>
        <taxon>Bacteria</taxon>
        <taxon>Pseudomonadati</taxon>
        <taxon>Pseudomonadota</taxon>
        <taxon>Alphaproteobacteria</taxon>
        <taxon>Hyphomicrobiales</taxon>
        <taxon>Phyllobacteriaceae</taxon>
        <taxon>Mesorhizobium</taxon>
    </lineage>
</organism>
<dbReference type="Proteomes" id="UP001060070">
    <property type="component" value="Plasmid unnamed"/>
</dbReference>
<name>A0AB38TJU2_9HYPH</name>
<feature type="compositionally biased region" description="Basic and acidic residues" evidence="1">
    <location>
        <begin position="202"/>
        <end position="220"/>
    </location>
</feature>
<keyword evidence="3" id="KW-1185">Reference proteome</keyword>